<dbReference type="Pfam" id="PF04098">
    <property type="entry name" value="Rad52_Rad22"/>
    <property type="match status" value="1"/>
</dbReference>
<evidence type="ECO:0000256" key="2">
    <source>
        <dbReference type="ARBA" id="ARBA00022763"/>
    </source>
</evidence>
<accession>A0A6J5QZJ6</accession>
<sequence length="135" mass="14583">MNIAELYQALGEPFPADQIKTRPGRGSTQLKWVPAAAVVARLNAVMPGMWEFEVEEAGEDAVRGVLTLHLPGDITRRYSQFGYANGAGSEEKRKEQSTDALRRCAAFGPGIGLDLYGGAVARPAAKVYAMKTEQV</sequence>
<keyword evidence="3" id="KW-0234">DNA repair</keyword>
<comment type="similarity">
    <text evidence="1">Belongs to the RAD52 family.</text>
</comment>
<proteinExistence type="inferred from homology"/>
<evidence type="ECO:0000256" key="3">
    <source>
        <dbReference type="ARBA" id="ARBA00023204"/>
    </source>
</evidence>
<dbReference type="GO" id="GO:0006281">
    <property type="term" value="P:DNA repair"/>
    <property type="evidence" value="ECO:0007669"/>
    <property type="project" value="UniProtKB-KW"/>
</dbReference>
<dbReference type="InterPro" id="IPR041247">
    <property type="entry name" value="Rad52_fam"/>
</dbReference>
<gene>
    <name evidence="4" type="ORF">UFOVP1189_1</name>
</gene>
<evidence type="ECO:0000256" key="1">
    <source>
        <dbReference type="ARBA" id="ARBA00006638"/>
    </source>
</evidence>
<name>A0A6J5QZJ6_9CAUD</name>
<feature type="non-terminal residue" evidence="4">
    <location>
        <position position="135"/>
    </location>
</feature>
<dbReference type="EMBL" id="LR797138">
    <property type="protein sequence ID" value="CAB4189202.1"/>
    <property type="molecule type" value="Genomic_DNA"/>
</dbReference>
<evidence type="ECO:0000313" key="4">
    <source>
        <dbReference type="EMBL" id="CAB4189202.1"/>
    </source>
</evidence>
<reference evidence="4" key="1">
    <citation type="submission" date="2020-05" db="EMBL/GenBank/DDBJ databases">
        <authorList>
            <person name="Chiriac C."/>
            <person name="Salcher M."/>
            <person name="Ghai R."/>
            <person name="Kavagutti S V."/>
        </authorList>
    </citation>
    <scope>NUCLEOTIDE SEQUENCE</scope>
</reference>
<organism evidence="4">
    <name type="scientific">uncultured Caudovirales phage</name>
    <dbReference type="NCBI Taxonomy" id="2100421"/>
    <lineage>
        <taxon>Viruses</taxon>
        <taxon>Duplodnaviria</taxon>
        <taxon>Heunggongvirae</taxon>
        <taxon>Uroviricota</taxon>
        <taxon>Caudoviricetes</taxon>
        <taxon>Peduoviridae</taxon>
        <taxon>Maltschvirus</taxon>
        <taxon>Maltschvirus maltsch</taxon>
    </lineage>
</organism>
<protein>
    <submittedName>
        <fullName evidence="4">DNA repair protein Rad52/59/22</fullName>
    </submittedName>
</protein>
<keyword evidence="2" id="KW-0227">DNA damage</keyword>